<dbReference type="InterPro" id="IPR037069">
    <property type="entry name" value="AcylCoA_DH/ox_N_sf"/>
</dbReference>
<evidence type="ECO:0000313" key="16">
    <source>
        <dbReference type="Proteomes" id="UP000004208"/>
    </source>
</evidence>
<dbReference type="Pfam" id="PF00441">
    <property type="entry name" value="Acyl-CoA_dh_1"/>
    <property type="match status" value="1"/>
</dbReference>
<dbReference type="Gene3D" id="1.10.540.10">
    <property type="entry name" value="Acyl-CoA dehydrogenase/oxidase, N-terminal domain"/>
    <property type="match status" value="1"/>
</dbReference>
<sequence length="408" mass="44375">MTSASPLATDLINFDSLLSRDEIEWRDDIRSFVESEIKPHVGQWYEDAHVPFELIPRFAEKGMIGAHLSGYGCPGRSAVDYGLAMLEVEAADSGLRTIFSVLGSLAMTSIHLNGTEEQKEKYLPKMAAGELLGAFGLTEPTAGSDPASMTTRATYKPGEGWVLNGEKRWIGLSHYADLTIIWAKVSTADLEAAGLDGFPEGRDETIAGFIVEKDTPGFDPQQIDKKLSMRVSTQAHIYMKDALVGEDKILSGRFGLKAPFMCLNEARYGIGWGVLGAARDSIECALAYAKERTQFGKPLAGFQLTQKKLVDMAVGLNQGYLLALHIGRQKDAGTLDISQISVAKLQNTRTAIEIAREARTILGGNGVTHDYSPIRHAANLESVRTYEGTDEMHTLILGQKMTGIGAFA</sequence>
<evidence type="ECO:0000256" key="9">
    <source>
        <dbReference type="ARBA" id="ARBA00039033"/>
    </source>
</evidence>
<proteinExistence type="inferred from homology"/>
<evidence type="ECO:0000256" key="7">
    <source>
        <dbReference type="ARBA" id="ARBA00037899"/>
    </source>
</evidence>
<reference evidence="15" key="1">
    <citation type="submission" date="2010-06" db="EMBL/GenBank/DDBJ databases">
        <authorList>
            <person name="Muzny D."/>
            <person name="Qin X."/>
            <person name="Buhay C."/>
            <person name="Dugan-Rocha S."/>
            <person name="Ding Y."/>
            <person name="Chen G."/>
            <person name="Hawes A."/>
            <person name="Holder M."/>
            <person name="Jhangiani S."/>
            <person name="Johnson A."/>
            <person name="Khan Z."/>
            <person name="Li Z."/>
            <person name="Liu W."/>
            <person name="Liu X."/>
            <person name="Perez L."/>
            <person name="Shen H."/>
            <person name="Wang Q."/>
            <person name="Watt J."/>
            <person name="Xi L."/>
            <person name="Xin Y."/>
            <person name="Zhou J."/>
            <person name="Deng J."/>
            <person name="Jiang H."/>
            <person name="Liu Y."/>
            <person name="Qu J."/>
            <person name="Song X.-Z."/>
            <person name="Zhang L."/>
            <person name="Villasana D."/>
            <person name="Johnson A."/>
            <person name="Liu J."/>
            <person name="Liyanage D."/>
            <person name="Lorensuhewa L."/>
            <person name="Robinson T."/>
            <person name="Song A."/>
            <person name="Song B.-B."/>
            <person name="Dinh H."/>
            <person name="Thornton R."/>
            <person name="Coyle M."/>
            <person name="Francisco L."/>
            <person name="Jackson L."/>
            <person name="Javaid M."/>
            <person name="Korchina V."/>
            <person name="Kovar C."/>
            <person name="Mata R."/>
            <person name="Mathew T."/>
            <person name="Ngo R."/>
            <person name="Nguyen L."/>
            <person name="Nguyen N."/>
            <person name="Okwuonu G."/>
            <person name="Ongeri F."/>
            <person name="Pham C."/>
            <person name="Simmons D."/>
            <person name="Wilczek-Boney K."/>
            <person name="Hale W."/>
            <person name="Jakkamsetti A."/>
            <person name="Pham P."/>
            <person name="Ruth R."/>
            <person name="San Lucas F."/>
            <person name="Warren J."/>
            <person name="Zhang J."/>
            <person name="Zhao Z."/>
            <person name="Zhou C."/>
            <person name="Zhu D."/>
            <person name="Lee S."/>
            <person name="Bess C."/>
            <person name="Blankenburg K."/>
            <person name="Forbes L."/>
            <person name="Fu Q."/>
            <person name="Gubbala S."/>
            <person name="Hirani K."/>
            <person name="Jayaseelan J.C."/>
            <person name="Lara F."/>
            <person name="Munidasa M."/>
            <person name="Palculict T."/>
            <person name="Patil S."/>
            <person name="Pu L.-L."/>
            <person name="Saada N."/>
            <person name="Tang L."/>
            <person name="Weissenberger G."/>
            <person name="Zhu Y."/>
            <person name="Hemphill L."/>
            <person name="Shang Y."/>
            <person name="Youmans B."/>
            <person name="Ayvaz T."/>
            <person name="Ross M."/>
            <person name="Santibanez J."/>
            <person name="Aqrawi P."/>
            <person name="Gross S."/>
            <person name="Joshi V."/>
            <person name="Fowler G."/>
            <person name="Nazareth L."/>
            <person name="Reid J."/>
            <person name="Worley K."/>
            <person name="Petrosino J."/>
            <person name="Highlander S."/>
            <person name="Gibbs R."/>
        </authorList>
    </citation>
    <scope>NUCLEOTIDE SEQUENCE [LARGE SCALE GENOMIC DNA]</scope>
    <source>
        <strain evidence="15">ATCC 33030</strain>
    </source>
</reference>
<comment type="catalytic activity">
    <reaction evidence="10">
        <text>glutaryl-CoA + oxidized [electron-transfer flavoprotein] + 2 H(+) = (2E)-butenoyl-CoA + reduced [electron-transfer flavoprotein] + CO2</text>
        <dbReference type="Rhea" id="RHEA:13389"/>
        <dbReference type="Rhea" id="RHEA-COMP:10685"/>
        <dbReference type="Rhea" id="RHEA-COMP:10686"/>
        <dbReference type="ChEBI" id="CHEBI:15378"/>
        <dbReference type="ChEBI" id="CHEBI:16526"/>
        <dbReference type="ChEBI" id="CHEBI:57332"/>
        <dbReference type="ChEBI" id="CHEBI:57378"/>
        <dbReference type="ChEBI" id="CHEBI:57692"/>
        <dbReference type="ChEBI" id="CHEBI:58307"/>
        <dbReference type="EC" id="1.3.8.6"/>
    </reaction>
</comment>
<dbReference type="PANTHER" id="PTHR42807:SF1">
    <property type="entry name" value="GLUTARYL-COA DEHYDROGENASE, MITOCHONDRIAL"/>
    <property type="match status" value="1"/>
</dbReference>
<evidence type="ECO:0000256" key="8">
    <source>
        <dbReference type="ARBA" id="ARBA00037927"/>
    </source>
</evidence>
<comment type="similarity">
    <text evidence="2 11">Belongs to the acyl-CoA dehydrogenase family.</text>
</comment>
<comment type="caution">
    <text evidence="15">The sequence shown here is derived from an EMBL/GenBank/DDBJ whole genome shotgun (WGS) entry which is preliminary data.</text>
</comment>
<dbReference type="EMBL" id="ACLJ02000001">
    <property type="protein sequence ID" value="EFK55296.1"/>
    <property type="molecule type" value="Genomic_DNA"/>
</dbReference>
<dbReference type="Proteomes" id="UP000004208">
    <property type="component" value="Unassembled WGS sequence"/>
</dbReference>
<dbReference type="PANTHER" id="PTHR42807">
    <property type="entry name" value="GLUTARYL-COA DEHYDROGENASE, MITOCHONDRIAL"/>
    <property type="match status" value="1"/>
</dbReference>
<dbReference type="OrthoDB" id="9770681at2"/>
<evidence type="ECO:0000256" key="5">
    <source>
        <dbReference type="ARBA" id="ARBA00022946"/>
    </source>
</evidence>
<evidence type="ECO:0000256" key="6">
    <source>
        <dbReference type="ARBA" id="ARBA00023002"/>
    </source>
</evidence>
<evidence type="ECO:0000256" key="1">
    <source>
        <dbReference type="ARBA" id="ARBA00001974"/>
    </source>
</evidence>
<gene>
    <name evidence="15" type="ORF">HMPREF0291_10554</name>
</gene>
<dbReference type="InterPro" id="IPR009075">
    <property type="entry name" value="AcylCo_DH/oxidase_C"/>
</dbReference>
<dbReference type="InterPro" id="IPR013786">
    <property type="entry name" value="AcylCoA_DH/ox_N"/>
</dbReference>
<comment type="cofactor">
    <cofactor evidence="1 11">
        <name>FAD</name>
        <dbReference type="ChEBI" id="CHEBI:57692"/>
    </cofactor>
</comment>
<dbReference type="AlphaFoldDB" id="D7WBR5"/>
<dbReference type="GO" id="GO:0004361">
    <property type="term" value="F:glutaryl-CoA dehydrogenase activity"/>
    <property type="evidence" value="ECO:0007669"/>
    <property type="project" value="UniProtKB-EC"/>
</dbReference>
<dbReference type="InterPro" id="IPR006091">
    <property type="entry name" value="Acyl-CoA_Oxase/DH_mid-dom"/>
</dbReference>
<organism evidence="15 16">
    <name type="scientific">Corynebacterium genitalium ATCC 33030</name>
    <dbReference type="NCBI Taxonomy" id="585529"/>
    <lineage>
        <taxon>Bacteria</taxon>
        <taxon>Bacillati</taxon>
        <taxon>Actinomycetota</taxon>
        <taxon>Actinomycetes</taxon>
        <taxon>Mycobacteriales</taxon>
        <taxon>Corynebacteriaceae</taxon>
        <taxon>Corynebacterium</taxon>
    </lineage>
</organism>
<keyword evidence="6 11" id="KW-0560">Oxidoreductase</keyword>
<evidence type="ECO:0000259" key="12">
    <source>
        <dbReference type="Pfam" id="PF00441"/>
    </source>
</evidence>
<dbReference type="HOGENOM" id="CLU_018204_8_0_11"/>
<protein>
    <recommendedName>
        <fullName evidence="9">glutaryl-CoA dehydrogenase (ETF)</fullName>
        <ecNumber evidence="9">1.3.8.6</ecNumber>
    </recommendedName>
</protein>
<name>D7WBR5_9CORY</name>
<dbReference type="InterPro" id="IPR009100">
    <property type="entry name" value="AcylCoA_DH/oxidase_NM_dom_sf"/>
</dbReference>
<comment type="pathway">
    <text evidence="7">Amino-acid metabolism; lysine degradation.</text>
</comment>
<dbReference type="InterPro" id="IPR052033">
    <property type="entry name" value="Glutaryl-CoA_DH_mitochondrial"/>
</dbReference>
<evidence type="ECO:0000256" key="10">
    <source>
        <dbReference type="ARBA" id="ARBA00049493"/>
    </source>
</evidence>
<dbReference type="STRING" id="585529.HMPREF0291_10554"/>
<evidence type="ECO:0000259" key="14">
    <source>
        <dbReference type="Pfam" id="PF02771"/>
    </source>
</evidence>
<dbReference type="GO" id="GO:0050660">
    <property type="term" value="F:flavin adenine dinucleotide binding"/>
    <property type="evidence" value="ECO:0007669"/>
    <property type="project" value="InterPro"/>
</dbReference>
<evidence type="ECO:0000256" key="2">
    <source>
        <dbReference type="ARBA" id="ARBA00009347"/>
    </source>
</evidence>
<dbReference type="Gene3D" id="1.20.140.10">
    <property type="entry name" value="Butyryl-CoA Dehydrogenase, subunit A, domain 3"/>
    <property type="match status" value="1"/>
</dbReference>
<dbReference type="PROSITE" id="PS00072">
    <property type="entry name" value="ACYL_COA_DH_1"/>
    <property type="match status" value="1"/>
</dbReference>
<dbReference type="SUPFAM" id="SSF47203">
    <property type="entry name" value="Acyl-CoA dehydrogenase C-terminal domain-like"/>
    <property type="match status" value="1"/>
</dbReference>
<dbReference type="GO" id="GO:0000062">
    <property type="term" value="F:fatty-acyl-CoA binding"/>
    <property type="evidence" value="ECO:0007669"/>
    <property type="project" value="TreeGrafter"/>
</dbReference>
<feature type="domain" description="Acyl-CoA dehydrogenase/oxidase C-terminal" evidence="12">
    <location>
        <begin position="255"/>
        <end position="401"/>
    </location>
</feature>
<dbReference type="InterPro" id="IPR046373">
    <property type="entry name" value="Acyl-CoA_Oxase/DH_mid-dom_sf"/>
</dbReference>
<dbReference type="Pfam" id="PF02770">
    <property type="entry name" value="Acyl-CoA_dh_M"/>
    <property type="match status" value="1"/>
</dbReference>
<dbReference type="eggNOG" id="COG1960">
    <property type="taxonomic scope" value="Bacteria"/>
</dbReference>
<evidence type="ECO:0000256" key="4">
    <source>
        <dbReference type="ARBA" id="ARBA00022827"/>
    </source>
</evidence>
<dbReference type="SUPFAM" id="SSF56645">
    <property type="entry name" value="Acyl-CoA dehydrogenase NM domain-like"/>
    <property type="match status" value="1"/>
</dbReference>
<dbReference type="GO" id="GO:0046949">
    <property type="term" value="P:fatty-acyl-CoA biosynthetic process"/>
    <property type="evidence" value="ECO:0007669"/>
    <property type="project" value="TreeGrafter"/>
</dbReference>
<keyword evidence="4 11" id="KW-0274">FAD</keyword>
<dbReference type="InterPro" id="IPR036250">
    <property type="entry name" value="AcylCo_DH-like_C"/>
</dbReference>
<evidence type="ECO:0000256" key="11">
    <source>
        <dbReference type="RuleBase" id="RU362125"/>
    </source>
</evidence>
<dbReference type="RefSeq" id="WP_005287600.1">
    <property type="nucleotide sequence ID" value="NZ_CM000961.1"/>
</dbReference>
<feature type="domain" description="Acyl-CoA oxidase/dehydrogenase middle" evidence="13">
    <location>
        <begin position="134"/>
        <end position="241"/>
    </location>
</feature>
<dbReference type="EC" id="1.3.8.6" evidence="9"/>
<comment type="pathway">
    <text evidence="8">Amino-acid metabolism; tryptophan metabolism.</text>
</comment>
<keyword evidence="16" id="KW-1185">Reference proteome</keyword>
<evidence type="ECO:0000313" key="15">
    <source>
        <dbReference type="EMBL" id="EFK55296.1"/>
    </source>
</evidence>
<keyword evidence="3 11" id="KW-0285">Flavoprotein</keyword>
<dbReference type="Gene3D" id="2.40.110.10">
    <property type="entry name" value="Butyryl-CoA Dehydrogenase, subunit A, domain 2"/>
    <property type="match status" value="1"/>
</dbReference>
<accession>D7WBR5</accession>
<evidence type="ECO:0000256" key="3">
    <source>
        <dbReference type="ARBA" id="ARBA00022630"/>
    </source>
</evidence>
<feature type="domain" description="Acyl-CoA dehydrogenase/oxidase N-terminal" evidence="14">
    <location>
        <begin position="21"/>
        <end position="130"/>
    </location>
</feature>
<dbReference type="InterPro" id="IPR006089">
    <property type="entry name" value="Acyl-CoA_DH_CS"/>
</dbReference>
<dbReference type="Pfam" id="PF02771">
    <property type="entry name" value="Acyl-CoA_dh_N"/>
    <property type="match status" value="1"/>
</dbReference>
<evidence type="ECO:0000259" key="13">
    <source>
        <dbReference type="Pfam" id="PF02770"/>
    </source>
</evidence>
<dbReference type="GO" id="GO:0033539">
    <property type="term" value="P:fatty acid beta-oxidation using acyl-CoA dehydrogenase"/>
    <property type="evidence" value="ECO:0007669"/>
    <property type="project" value="TreeGrafter"/>
</dbReference>
<keyword evidence="5" id="KW-0809">Transit peptide</keyword>